<dbReference type="FunFam" id="3.40.50.150:FF:000043">
    <property type="entry name" value="probable methyltransferase PMT3"/>
    <property type="match status" value="1"/>
</dbReference>
<keyword evidence="5" id="KW-0328">Glycosyltransferase</keyword>
<dbReference type="GO" id="GO:0006004">
    <property type="term" value="P:fucose metabolic process"/>
    <property type="evidence" value="ECO:0007669"/>
    <property type="project" value="UniProtKB-KW"/>
</dbReference>
<keyword evidence="8" id="KW-0735">Signal-anchor</keyword>
<comment type="similarity">
    <text evidence="2">Belongs to the glycosyltransferase GT106 family.</text>
</comment>
<protein>
    <recommendedName>
        <fullName evidence="14">O-fucosyltransferase family protein</fullName>
    </recommendedName>
</protein>
<dbReference type="InterPro" id="IPR019378">
    <property type="entry name" value="GDP-Fuc_O-FucTrfase"/>
</dbReference>
<evidence type="ECO:0000256" key="14">
    <source>
        <dbReference type="ARBA" id="ARBA00030350"/>
    </source>
</evidence>
<evidence type="ECO:0000256" key="15">
    <source>
        <dbReference type="SAM" id="MobiDB-lite"/>
    </source>
</evidence>
<dbReference type="GO" id="GO:0032259">
    <property type="term" value="P:methylation"/>
    <property type="evidence" value="ECO:0007669"/>
    <property type="project" value="UniProtKB-KW"/>
</dbReference>
<comment type="similarity">
    <text evidence="3">Belongs to the methyltransferase superfamily.</text>
</comment>
<evidence type="ECO:0000256" key="6">
    <source>
        <dbReference type="ARBA" id="ARBA00022679"/>
    </source>
</evidence>
<reference evidence="16" key="1">
    <citation type="journal article" date="2019" name="BMC Genomics">
        <title>A new reference genome for Sorghum bicolor reveals high levels of sequence similarity between sweet and grain genotypes: implications for the genetics of sugar metabolism.</title>
        <authorList>
            <person name="Cooper E.A."/>
            <person name="Brenton Z.W."/>
            <person name="Flinn B.S."/>
            <person name="Jenkins J."/>
            <person name="Shu S."/>
            <person name="Flowers D."/>
            <person name="Luo F."/>
            <person name="Wang Y."/>
            <person name="Xia P."/>
            <person name="Barry K."/>
            <person name="Daum C."/>
            <person name="Lipzen A."/>
            <person name="Yoshinaga Y."/>
            <person name="Schmutz J."/>
            <person name="Saski C."/>
            <person name="Vermerris W."/>
            <person name="Kresovich S."/>
        </authorList>
    </citation>
    <scope>NUCLEOTIDE SEQUENCE</scope>
</reference>
<organism evidence="16 17">
    <name type="scientific">Sorghum bicolor</name>
    <name type="common">Sorghum</name>
    <name type="synonym">Sorghum vulgare</name>
    <dbReference type="NCBI Taxonomy" id="4558"/>
    <lineage>
        <taxon>Eukaryota</taxon>
        <taxon>Viridiplantae</taxon>
        <taxon>Streptophyta</taxon>
        <taxon>Embryophyta</taxon>
        <taxon>Tracheophyta</taxon>
        <taxon>Spermatophyta</taxon>
        <taxon>Magnoliopsida</taxon>
        <taxon>Liliopsida</taxon>
        <taxon>Poales</taxon>
        <taxon>Poaceae</taxon>
        <taxon>PACMAD clade</taxon>
        <taxon>Panicoideae</taxon>
        <taxon>Andropogonodae</taxon>
        <taxon>Andropogoneae</taxon>
        <taxon>Sorghinae</taxon>
        <taxon>Sorghum</taxon>
    </lineage>
</organism>
<feature type="region of interest" description="Disordered" evidence="15">
    <location>
        <begin position="474"/>
        <end position="590"/>
    </location>
</feature>
<keyword evidence="10" id="KW-0472">Membrane</keyword>
<comment type="subcellular location">
    <subcellularLocation>
        <location evidence="1">Golgi apparatus membrane</location>
        <topology evidence="1">Single-pass type II membrane protein</topology>
    </subcellularLocation>
</comment>
<name>A0A921Q7U6_SORBI</name>
<dbReference type="GO" id="GO:0016757">
    <property type="term" value="F:glycosyltransferase activity"/>
    <property type="evidence" value="ECO:0007669"/>
    <property type="project" value="UniProtKB-KW"/>
</dbReference>
<evidence type="ECO:0000256" key="4">
    <source>
        <dbReference type="ARBA" id="ARBA00022603"/>
    </source>
</evidence>
<dbReference type="PANTHER" id="PTHR31933">
    <property type="entry name" value="O-FUCOSYLTRANSFERASE 2-RELATED"/>
    <property type="match status" value="1"/>
</dbReference>
<proteinExistence type="inferred from homology"/>
<evidence type="ECO:0000313" key="16">
    <source>
        <dbReference type="EMBL" id="KAG0515797.1"/>
    </source>
</evidence>
<evidence type="ECO:0000313" key="17">
    <source>
        <dbReference type="Proteomes" id="UP000807115"/>
    </source>
</evidence>
<evidence type="ECO:0000256" key="3">
    <source>
        <dbReference type="ARBA" id="ARBA00008361"/>
    </source>
</evidence>
<dbReference type="InterPro" id="IPR024709">
    <property type="entry name" value="FucosylTrfase_pln"/>
</dbReference>
<evidence type="ECO:0000256" key="11">
    <source>
        <dbReference type="ARBA" id="ARBA00023180"/>
    </source>
</evidence>
<evidence type="ECO:0000256" key="10">
    <source>
        <dbReference type="ARBA" id="ARBA00023136"/>
    </source>
</evidence>
<dbReference type="Gene3D" id="3.40.50.150">
    <property type="entry name" value="Vaccinia Virus protein VP39"/>
    <property type="match status" value="1"/>
</dbReference>
<evidence type="ECO:0000256" key="8">
    <source>
        <dbReference type="ARBA" id="ARBA00022968"/>
    </source>
</evidence>
<dbReference type="CDD" id="cd02440">
    <property type="entry name" value="AdoMet_MTases"/>
    <property type="match status" value="1"/>
</dbReference>
<gene>
    <name evidence="16" type="ORF">BDA96_10G308300</name>
</gene>
<evidence type="ECO:0000256" key="13">
    <source>
        <dbReference type="ARBA" id="ARBA00023277"/>
    </source>
</evidence>
<dbReference type="EMBL" id="CM027689">
    <property type="protein sequence ID" value="KAG0515797.1"/>
    <property type="molecule type" value="Genomic_DNA"/>
</dbReference>
<dbReference type="Pfam" id="PF03141">
    <property type="entry name" value="Methyltransf_29"/>
    <property type="match status" value="1"/>
</dbReference>
<dbReference type="Proteomes" id="UP000807115">
    <property type="component" value="Chromosome 10"/>
</dbReference>
<keyword evidence="4" id="KW-0489">Methyltransferase</keyword>
<dbReference type="SUPFAM" id="SSF53335">
    <property type="entry name" value="S-adenosyl-L-methionine-dependent methyltransferases"/>
    <property type="match status" value="2"/>
</dbReference>
<dbReference type="AlphaFoldDB" id="A0A921Q7U6"/>
<comment type="caution">
    <text evidence="16">The sequence shown here is derived from an EMBL/GenBank/DDBJ whole genome shotgun (WGS) entry which is preliminary data.</text>
</comment>
<dbReference type="CDD" id="cd11299">
    <property type="entry name" value="O-FucT_plant"/>
    <property type="match status" value="1"/>
</dbReference>
<dbReference type="GO" id="GO:0008168">
    <property type="term" value="F:methyltransferase activity"/>
    <property type="evidence" value="ECO:0007669"/>
    <property type="project" value="UniProtKB-KW"/>
</dbReference>
<dbReference type="PANTHER" id="PTHR31933:SF6">
    <property type="entry name" value="O-FUCOSYLTRANSFERASE FAMILY PROTEIN"/>
    <property type="match status" value="1"/>
</dbReference>
<keyword evidence="13" id="KW-0119">Carbohydrate metabolism</keyword>
<dbReference type="InterPro" id="IPR052272">
    <property type="entry name" value="GT106_glycosyltransferase"/>
</dbReference>
<dbReference type="GO" id="GO:0000139">
    <property type="term" value="C:Golgi membrane"/>
    <property type="evidence" value="ECO:0007669"/>
    <property type="project" value="UniProtKB-SubCell"/>
</dbReference>
<feature type="compositionally biased region" description="Low complexity" evidence="15">
    <location>
        <begin position="541"/>
        <end position="552"/>
    </location>
</feature>
<accession>A0A921Q7U6</accession>
<evidence type="ECO:0000256" key="5">
    <source>
        <dbReference type="ARBA" id="ARBA00022676"/>
    </source>
</evidence>
<keyword evidence="7" id="KW-0812">Transmembrane</keyword>
<evidence type="ECO:0000256" key="9">
    <source>
        <dbReference type="ARBA" id="ARBA00022989"/>
    </source>
</evidence>
<keyword evidence="6" id="KW-0808">Transferase</keyword>
<keyword evidence="9" id="KW-1133">Transmembrane helix</keyword>
<keyword evidence="11" id="KW-0325">Glycoprotein</keyword>
<dbReference type="InterPro" id="IPR029063">
    <property type="entry name" value="SAM-dependent_MTases_sf"/>
</dbReference>
<reference evidence="16" key="2">
    <citation type="submission" date="2020-10" db="EMBL/GenBank/DDBJ databases">
        <authorList>
            <person name="Cooper E.A."/>
            <person name="Brenton Z.W."/>
            <person name="Flinn B.S."/>
            <person name="Jenkins J."/>
            <person name="Shu S."/>
            <person name="Flowers D."/>
            <person name="Luo F."/>
            <person name="Wang Y."/>
            <person name="Xia P."/>
            <person name="Barry K."/>
            <person name="Daum C."/>
            <person name="Lipzen A."/>
            <person name="Yoshinaga Y."/>
            <person name="Schmutz J."/>
            <person name="Saski C."/>
            <person name="Vermerris W."/>
            <person name="Kresovich S."/>
        </authorList>
    </citation>
    <scope>NUCLEOTIDE SEQUENCE</scope>
</reference>
<evidence type="ECO:0000256" key="7">
    <source>
        <dbReference type="ARBA" id="ARBA00022692"/>
    </source>
</evidence>
<dbReference type="InterPro" id="IPR004159">
    <property type="entry name" value="Put_SAM_MeTrfase"/>
</dbReference>
<dbReference type="Gene3D" id="3.40.50.11350">
    <property type="match status" value="1"/>
</dbReference>
<evidence type="ECO:0000256" key="1">
    <source>
        <dbReference type="ARBA" id="ARBA00004323"/>
    </source>
</evidence>
<evidence type="ECO:0000256" key="2">
    <source>
        <dbReference type="ARBA" id="ARBA00007737"/>
    </source>
</evidence>
<evidence type="ECO:0000256" key="12">
    <source>
        <dbReference type="ARBA" id="ARBA00023253"/>
    </source>
</evidence>
<keyword evidence="12" id="KW-0294">Fucose metabolism</keyword>
<dbReference type="Pfam" id="PF10250">
    <property type="entry name" value="O-FucT"/>
    <property type="match status" value="1"/>
</dbReference>
<sequence>MEHYERHCPPASRRLNCLIPPPHGYQVPIRWPRSRDEVWKANIPHPHLAAEKSDQRWMVVNGDKINFPGGGTHFHTGADKYIVHLAQMLNFPNGKLNNGGNIRNVLDVGCGVASFGAYLLSHDILAMSLAPNDVHENQIQFALERGIPATLGVLGTRRLPYPSRSFEMAHCSRCRIDWLQRDGVLLLEVDRVLRPGGYFVYSSPEAYALDPFNRKIWRQMSDLARRMCWRVASKKNQTVIWAKPLTNGCFMRREPGTLPPMCEHDDDPDAAWNVPMKACQTPYSERVNKAKGSELLPWPQRLTAPPPCLKELGISSNNFSEDNAIWHSRVIQYWKHMKSEIRKDSFRNVMDMSANLGGFAASLKKKDVWVMNVVPFTESGKLKVIYDRGLMGTIHNWCESFSTYPRTYDLLHAWLLFSEIEKQGCSLEDLLIEMDRILRPYGYAIIRDKAAVINYIKKLLPVLRWDDWTFERSQAQANEPDPTSPHFTRESGDPNSSLPSPPPDRHRDTTHTSAAAAEGAREKKKRRHPPRGGAMAELRHATAAAAAATRATSSPSKRDAEAASASSPLVASPRVGGGKDGLRPHQRWSLPPPVRSLLALEDPRSPAASASYRILVAAIACFALAALFSAPSVWARLNAPYLCRKEGIRLHCPRVSQRDSLWENPHAAATSWKPCAERQSQEVSDLVSENETSGFIFIHAEGGLNQQRIAICNAVAIAKIMNATLILPVLKQDQIWKDQTKFEDIFDVDHFINYLKEDVRIVRDIPDWFTEKDELFTSIKRTVKNVPKYASAQFYIDNVLPRIKEKKIMSIKPFVDRLGYDNVPTEINRLRCRVNYHALKFLPDIEEMADKLATRMRNRTGSLNPYMALHLRFEKGMVGLSFCDFAGTREEKAMMATYRQQQWPRRYKNGSHLWSLALEKRKEGRCPLEPGEIGIILRAMGYTKETQIYVASGQVYGGNNRMAPLRNMFPNLVSKEDLASKEEMEPFKKHVTSLAALDFLVCLKSDVFVMTHGGNFAKLIIGYRRYMGRHRLKSIKPDKGLMSKFFGDPYMPWATFVEDVMITHQTRTGLPEPTFPHYDLWENPLTPCMCRA</sequence>
<feature type="compositionally biased region" description="Low complexity" evidence="15">
    <location>
        <begin position="562"/>
        <end position="572"/>
    </location>
</feature>